<dbReference type="SMART" id="SM00091">
    <property type="entry name" value="PAS"/>
    <property type="match status" value="1"/>
</dbReference>
<dbReference type="Gene3D" id="3.30.450.20">
    <property type="entry name" value="PAS domain"/>
    <property type="match status" value="1"/>
</dbReference>
<dbReference type="Gene3D" id="3.40.190.10">
    <property type="entry name" value="Periplasmic binding protein-like II"/>
    <property type="match status" value="2"/>
</dbReference>
<evidence type="ECO:0000313" key="5">
    <source>
        <dbReference type="Proteomes" id="UP000502065"/>
    </source>
</evidence>
<gene>
    <name evidence="4" type="ORF">AAQM_0993</name>
</gene>
<keyword evidence="5" id="KW-1185">Reference proteome</keyword>
<dbReference type="AlphaFoldDB" id="A0AAE7E0N1"/>
<dbReference type="InterPro" id="IPR052163">
    <property type="entry name" value="DGC-Regulatory_Protein"/>
</dbReference>
<dbReference type="InterPro" id="IPR035965">
    <property type="entry name" value="PAS-like_dom_sf"/>
</dbReference>
<dbReference type="SUPFAM" id="SSF53850">
    <property type="entry name" value="Periplasmic binding protein-like II"/>
    <property type="match status" value="1"/>
</dbReference>
<dbReference type="Pfam" id="PF09084">
    <property type="entry name" value="NMT1"/>
    <property type="match status" value="1"/>
</dbReference>
<evidence type="ECO:0000259" key="2">
    <source>
        <dbReference type="PROSITE" id="PS50112"/>
    </source>
</evidence>
<protein>
    <submittedName>
        <fullName evidence="4">PAS sensor-containing diguanylate cyclase (NMT1 domain)</fullName>
    </submittedName>
</protein>
<feature type="transmembrane region" description="Helical" evidence="1">
    <location>
        <begin position="319"/>
        <end position="342"/>
    </location>
</feature>
<accession>A0AAE7E0N1</accession>
<dbReference type="PANTHER" id="PTHR46663">
    <property type="entry name" value="DIGUANYLATE CYCLASE DGCT-RELATED"/>
    <property type="match status" value="1"/>
</dbReference>
<keyword evidence="1" id="KW-0472">Membrane</keyword>
<dbReference type="FunFam" id="3.30.70.270:FF:000001">
    <property type="entry name" value="Diguanylate cyclase domain protein"/>
    <property type="match status" value="1"/>
</dbReference>
<dbReference type="CDD" id="cd01949">
    <property type="entry name" value="GGDEF"/>
    <property type="match status" value="1"/>
</dbReference>
<dbReference type="InterPro" id="IPR013767">
    <property type="entry name" value="PAS_fold"/>
</dbReference>
<dbReference type="GO" id="GO:0006355">
    <property type="term" value="P:regulation of DNA-templated transcription"/>
    <property type="evidence" value="ECO:0007669"/>
    <property type="project" value="InterPro"/>
</dbReference>
<keyword evidence="1" id="KW-1133">Transmembrane helix</keyword>
<dbReference type="Pfam" id="PF00990">
    <property type="entry name" value="GGDEF"/>
    <property type="match status" value="1"/>
</dbReference>
<dbReference type="SUPFAM" id="SSF55785">
    <property type="entry name" value="PYP-like sensor domain (PAS domain)"/>
    <property type="match status" value="1"/>
</dbReference>
<dbReference type="InterPro" id="IPR000160">
    <property type="entry name" value="GGDEF_dom"/>
</dbReference>
<evidence type="ECO:0000259" key="3">
    <source>
        <dbReference type="PROSITE" id="PS50887"/>
    </source>
</evidence>
<dbReference type="InterPro" id="IPR000014">
    <property type="entry name" value="PAS"/>
</dbReference>
<organism evidence="4 5">
    <name type="scientific">Arcobacter aquimarinus</name>
    <dbReference type="NCBI Taxonomy" id="1315211"/>
    <lineage>
        <taxon>Bacteria</taxon>
        <taxon>Pseudomonadati</taxon>
        <taxon>Campylobacterota</taxon>
        <taxon>Epsilonproteobacteria</taxon>
        <taxon>Campylobacterales</taxon>
        <taxon>Arcobacteraceae</taxon>
        <taxon>Arcobacter</taxon>
    </lineage>
</organism>
<feature type="domain" description="GGDEF" evidence="3">
    <location>
        <begin position="510"/>
        <end position="645"/>
    </location>
</feature>
<dbReference type="PANTHER" id="PTHR46663:SF2">
    <property type="entry name" value="GGDEF DOMAIN-CONTAINING PROTEIN"/>
    <property type="match status" value="1"/>
</dbReference>
<name>A0AAE7E0N1_9BACT</name>
<dbReference type="Proteomes" id="UP000502065">
    <property type="component" value="Chromosome"/>
</dbReference>
<dbReference type="NCBIfam" id="TIGR00229">
    <property type="entry name" value="sensory_box"/>
    <property type="match status" value="1"/>
</dbReference>
<dbReference type="GO" id="GO:0003824">
    <property type="term" value="F:catalytic activity"/>
    <property type="evidence" value="ECO:0007669"/>
    <property type="project" value="UniProtKB-ARBA"/>
</dbReference>
<dbReference type="PROSITE" id="PS50112">
    <property type="entry name" value="PAS"/>
    <property type="match status" value="1"/>
</dbReference>
<dbReference type="Gene3D" id="3.30.70.270">
    <property type="match status" value="1"/>
</dbReference>
<dbReference type="Pfam" id="PF00989">
    <property type="entry name" value="PAS"/>
    <property type="match status" value="1"/>
</dbReference>
<dbReference type="InterPro" id="IPR029787">
    <property type="entry name" value="Nucleotide_cyclase"/>
</dbReference>
<dbReference type="NCBIfam" id="TIGR00254">
    <property type="entry name" value="GGDEF"/>
    <property type="match status" value="1"/>
</dbReference>
<dbReference type="InterPro" id="IPR015168">
    <property type="entry name" value="SsuA/THI5"/>
</dbReference>
<dbReference type="PROSITE" id="PS50887">
    <property type="entry name" value="GGDEF"/>
    <property type="match status" value="1"/>
</dbReference>
<dbReference type="SMART" id="SM00267">
    <property type="entry name" value="GGDEF"/>
    <property type="match status" value="1"/>
</dbReference>
<reference evidence="4 5" key="1">
    <citation type="submission" date="2018-07" db="EMBL/GenBank/DDBJ databases">
        <title>Identification of phenol metabolism pathways in Arcobacter.</title>
        <authorList>
            <person name="Miller W.G."/>
            <person name="Yee E."/>
            <person name="Bono J.L."/>
        </authorList>
    </citation>
    <scope>NUCLEOTIDE SEQUENCE [LARGE SCALE GENOMIC DNA]</scope>
    <source>
        <strain evidence="4 5">W63</strain>
    </source>
</reference>
<sequence>MYSIKFIIISFLVISSLYAKDKRVTLQLKWKHQFQFAGYYAALHKGYYKEEGLDVLIKEATTDLNVVEEVLSNNAQFGIGTNELVLDFAKNKSIKILGVIFQHSPLSIISLNNNIKNIHDLVGKKIMIENGASDIYALLKRENIDINSLKILPHTININDLIEHRVDAITGYSINEPFNLAKKGLHYNIFSPRAAGIDFYGDNLFTSNDMINLNSEIVEKFRRASFKGWQYAMSNQDEIIEIIMKNYNSQHKIKEHYQFEAKKMMELIYPDIVEIGYINKGRWEHIINVYKELGLLNQDINLKKFLYIPDKTFWEEYKYLIFIVLFFILLLFLVGFIAYYIYKINLKLKKSEQRHKIIFQNSATAILIWKKGYIITDWNYQSTKLFGWNANEVIGKNFMNFLVPEIEKSDIDKYLDSFLKNSNLHIFTNENLMKNGSLITCEWYNTILPSFENEEDFEVLSLVMDITQKLENEKVLKQLANYDSLTNLPNRYYFETILEKIYSLSNRNNSIFGLAFIDLDGFKAINDTYGHHAGDFVLQNIAQRFQKSIRKEDTIARIGGDEFALVFHISEGNENYNNFLNKLLSITSIPIKYTDEITLKVTASIGLSFYSSQNKVSIQELIKQADDAMYNAKKNGKNIFAVYNFKH</sequence>
<dbReference type="RefSeq" id="WP_129094791.1">
    <property type="nucleotide sequence ID" value="NZ_CBCSAE010000002.1"/>
</dbReference>
<dbReference type="CDD" id="cd00130">
    <property type="entry name" value="PAS"/>
    <property type="match status" value="1"/>
</dbReference>
<keyword evidence="1" id="KW-0812">Transmembrane</keyword>
<evidence type="ECO:0000313" key="4">
    <source>
        <dbReference type="EMBL" id="QKE25750.1"/>
    </source>
</evidence>
<evidence type="ECO:0000256" key="1">
    <source>
        <dbReference type="SAM" id="Phobius"/>
    </source>
</evidence>
<feature type="domain" description="PAS" evidence="2">
    <location>
        <begin position="351"/>
        <end position="422"/>
    </location>
</feature>
<dbReference type="SUPFAM" id="SSF55073">
    <property type="entry name" value="Nucleotide cyclase"/>
    <property type="match status" value="1"/>
</dbReference>
<dbReference type="KEGG" id="aaqi:AAQM_0993"/>
<dbReference type="EMBL" id="CP030944">
    <property type="protein sequence ID" value="QKE25750.1"/>
    <property type="molecule type" value="Genomic_DNA"/>
</dbReference>
<proteinExistence type="predicted"/>
<dbReference type="InterPro" id="IPR043128">
    <property type="entry name" value="Rev_trsase/Diguanyl_cyclase"/>
</dbReference>